<proteinExistence type="predicted"/>
<accession>A0ABU5JLU4</accession>
<feature type="region of interest" description="Disordered" evidence="1">
    <location>
        <begin position="25"/>
        <end position="48"/>
    </location>
</feature>
<dbReference type="Proteomes" id="UP001290101">
    <property type="component" value="Unassembled WGS sequence"/>
</dbReference>
<evidence type="ECO:0000313" key="2">
    <source>
        <dbReference type="EMBL" id="MDZ5493595.1"/>
    </source>
</evidence>
<evidence type="ECO:0000313" key="3">
    <source>
        <dbReference type="Proteomes" id="UP001290101"/>
    </source>
</evidence>
<protein>
    <submittedName>
        <fullName evidence="2">Uncharacterized protein</fullName>
    </submittedName>
</protein>
<organism evidence="2 3">
    <name type="scientific">Micromonospora sicca</name>
    <dbReference type="NCBI Taxonomy" id="2202420"/>
    <lineage>
        <taxon>Bacteria</taxon>
        <taxon>Bacillati</taxon>
        <taxon>Actinomycetota</taxon>
        <taxon>Actinomycetes</taxon>
        <taxon>Micromonosporales</taxon>
        <taxon>Micromonosporaceae</taxon>
        <taxon>Micromonospora</taxon>
    </lineage>
</organism>
<feature type="compositionally biased region" description="Basic residues" evidence="1">
    <location>
        <begin position="38"/>
        <end position="48"/>
    </location>
</feature>
<reference evidence="2 3" key="1">
    <citation type="submission" date="2023-12" db="EMBL/GenBank/DDBJ databases">
        <title>Micromonospora sp. nov., isolated from Atacama Desert.</title>
        <authorList>
            <person name="Carro L."/>
            <person name="Golinska P."/>
            <person name="Klenk H.-P."/>
            <person name="Goodfellow M."/>
        </authorList>
    </citation>
    <scope>NUCLEOTIDE SEQUENCE [LARGE SCALE GENOMIC DNA]</scope>
    <source>
        <strain evidence="2 3">4G53</strain>
    </source>
</reference>
<name>A0ABU5JLU4_9ACTN</name>
<sequence length="157" mass="17715">MEGTGSHGAGLLRFLTDYGLPVVEVDRPDRSTPPTHRQDRHHRRRVRRPSCALRPRQRLSRYLERIRGNDYHAAYQQLCSDVLWGYTESDHAAFLREQGPFVSYSIGDPTRSTGIDGTYLSYPVSLAHADGTALVVRLAVHLETGGPKICDDGTWRK</sequence>
<comment type="caution">
    <text evidence="2">The sequence shown here is derived from an EMBL/GenBank/DDBJ whole genome shotgun (WGS) entry which is preliminary data.</text>
</comment>
<keyword evidence="3" id="KW-1185">Reference proteome</keyword>
<dbReference type="RefSeq" id="WP_322443171.1">
    <property type="nucleotide sequence ID" value="NZ_JAXOTQ010000049.1"/>
</dbReference>
<dbReference type="EMBL" id="JAXOTQ010000049">
    <property type="protein sequence ID" value="MDZ5493595.1"/>
    <property type="molecule type" value="Genomic_DNA"/>
</dbReference>
<evidence type="ECO:0000256" key="1">
    <source>
        <dbReference type="SAM" id="MobiDB-lite"/>
    </source>
</evidence>
<gene>
    <name evidence="2" type="ORF">U2F25_29715</name>
</gene>